<feature type="region of interest" description="Disordered" evidence="1">
    <location>
        <begin position="1"/>
        <end position="113"/>
    </location>
</feature>
<evidence type="ECO:0000256" key="1">
    <source>
        <dbReference type="SAM" id="MobiDB-lite"/>
    </source>
</evidence>
<gene>
    <name evidence="2" type="ORF">K460DRAFT_371095</name>
</gene>
<reference evidence="2" key="1">
    <citation type="submission" date="2020-01" db="EMBL/GenBank/DDBJ databases">
        <authorList>
            <consortium name="DOE Joint Genome Institute"/>
            <person name="Haridas S."/>
            <person name="Albert R."/>
            <person name="Binder M."/>
            <person name="Bloem J."/>
            <person name="Labutti K."/>
            <person name="Salamov A."/>
            <person name="Andreopoulos B."/>
            <person name="Baker S.E."/>
            <person name="Barry K."/>
            <person name="Bills G."/>
            <person name="Bluhm B.H."/>
            <person name="Cannon C."/>
            <person name="Castanera R."/>
            <person name="Culley D.E."/>
            <person name="Daum C."/>
            <person name="Ezra D."/>
            <person name="Gonzalez J.B."/>
            <person name="Henrissat B."/>
            <person name="Kuo A."/>
            <person name="Liang C."/>
            <person name="Lipzen A."/>
            <person name="Lutzoni F."/>
            <person name="Magnuson J."/>
            <person name="Mondo S."/>
            <person name="Nolan M."/>
            <person name="Ohm R."/>
            <person name="Pangilinan J."/>
            <person name="Park H.-J."/>
            <person name="Ramirez L."/>
            <person name="Alfaro M."/>
            <person name="Sun H."/>
            <person name="Tritt A."/>
            <person name="Yoshinaga Y."/>
            <person name="Zwiers L.-H."/>
            <person name="Turgeon B.G."/>
            <person name="Goodwin S.B."/>
            <person name="Spatafora J.W."/>
            <person name="Crous P.W."/>
            <person name="Grigoriev I.V."/>
        </authorList>
    </citation>
    <scope>NUCLEOTIDE SEQUENCE</scope>
    <source>
        <strain evidence="2">CBS 394.84</strain>
    </source>
</reference>
<dbReference type="OrthoDB" id="5374569at2759"/>
<feature type="compositionally biased region" description="Basic and acidic residues" evidence="1">
    <location>
        <begin position="409"/>
        <end position="427"/>
    </location>
</feature>
<sequence>MPRQLPWLNKGSGSSAQVKHPPKPVKKRSVASDINDDFFDGTVLASSSKGKGRAVPDEVASDDDLPDLPTEPSTSHRNSTTNNGVHKKRAPSSSPPPMADLEQPQIESMDKGLSKFDLRDDEWMMVEDEFLETAKLFTRHLHIAEYERLKERIEEKKKEAEVARPVVADAKLSVEGAMKEKAKVQEKKQRKAIRDVFASQDDEDEDADNNRASMGPPPRAVTSFLSGSRRAPPNTSKSTSNSYAARDSDSDDLDAPQRPVKLTPAPRATATTAPAPIRHTAATLKSASSSLANTNATASFAKPAPPLPTAKPRSRISRATPFDMLDDYTPRKTHTSPKPAPNQRASLSSEKSPQSPSPAKHSTALDSVKSGKGARSVDLFDDWGPGKKHASSSVSKGSTDQHTKRKSQREKEDNDEEKRRKLVKLDDIPTFLF</sequence>
<feature type="compositionally biased region" description="Low complexity" evidence="1">
    <location>
        <begin position="263"/>
        <end position="302"/>
    </location>
</feature>
<accession>A0A9P4G9D4</accession>
<comment type="caution">
    <text evidence="2">The sequence shown here is derived from an EMBL/GenBank/DDBJ whole genome shotgun (WGS) entry which is preliminary data.</text>
</comment>
<feature type="compositionally biased region" description="Polar residues" evidence="1">
    <location>
        <begin position="391"/>
        <end position="400"/>
    </location>
</feature>
<feature type="compositionally biased region" description="Basic residues" evidence="1">
    <location>
        <begin position="20"/>
        <end position="29"/>
    </location>
</feature>
<keyword evidence="3" id="KW-1185">Reference proteome</keyword>
<dbReference type="RefSeq" id="XP_040783668.1">
    <property type="nucleotide sequence ID" value="XM_040934281.1"/>
</dbReference>
<evidence type="ECO:0000313" key="2">
    <source>
        <dbReference type="EMBL" id="KAF1841105.1"/>
    </source>
</evidence>
<organism evidence="2 3">
    <name type="scientific">Cucurbitaria berberidis CBS 394.84</name>
    <dbReference type="NCBI Taxonomy" id="1168544"/>
    <lineage>
        <taxon>Eukaryota</taxon>
        <taxon>Fungi</taxon>
        <taxon>Dikarya</taxon>
        <taxon>Ascomycota</taxon>
        <taxon>Pezizomycotina</taxon>
        <taxon>Dothideomycetes</taxon>
        <taxon>Pleosporomycetidae</taxon>
        <taxon>Pleosporales</taxon>
        <taxon>Pleosporineae</taxon>
        <taxon>Cucurbitariaceae</taxon>
        <taxon>Cucurbitaria</taxon>
    </lineage>
</organism>
<evidence type="ECO:0000313" key="3">
    <source>
        <dbReference type="Proteomes" id="UP000800039"/>
    </source>
</evidence>
<dbReference type="AlphaFoldDB" id="A0A9P4G9D4"/>
<proteinExistence type="predicted"/>
<feature type="region of interest" description="Disordered" evidence="1">
    <location>
        <begin position="174"/>
        <end position="433"/>
    </location>
</feature>
<feature type="compositionally biased region" description="Low complexity" evidence="1">
    <location>
        <begin position="346"/>
        <end position="358"/>
    </location>
</feature>
<dbReference type="GeneID" id="63851532"/>
<feature type="compositionally biased region" description="Polar residues" evidence="1">
    <location>
        <begin position="71"/>
        <end position="84"/>
    </location>
</feature>
<feature type="compositionally biased region" description="Basic and acidic residues" evidence="1">
    <location>
        <begin position="177"/>
        <end position="187"/>
    </location>
</feature>
<dbReference type="Proteomes" id="UP000800039">
    <property type="component" value="Unassembled WGS sequence"/>
</dbReference>
<name>A0A9P4G9D4_9PLEO</name>
<protein>
    <submittedName>
        <fullName evidence="2">Uncharacterized protein</fullName>
    </submittedName>
</protein>
<dbReference type="EMBL" id="ML976619">
    <property type="protein sequence ID" value="KAF1841105.1"/>
    <property type="molecule type" value="Genomic_DNA"/>
</dbReference>